<keyword evidence="2 3" id="KW-0694">RNA-binding</keyword>
<dbReference type="InterPro" id="IPR035979">
    <property type="entry name" value="RBD_domain_sf"/>
</dbReference>
<dbReference type="AlphaFoldDB" id="A0A1W0X6N3"/>
<keyword evidence="1" id="KW-0677">Repeat</keyword>
<dbReference type="EMBL" id="MTYJ01000013">
    <property type="protein sequence ID" value="OQV23216.1"/>
    <property type="molecule type" value="Genomic_DNA"/>
</dbReference>
<proteinExistence type="predicted"/>
<dbReference type="InterPro" id="IPR000504">
    <property type="entry name" value="RRM_dom"/>
</dbReference>
<comment type="caution">
    <text evidence="6">The sequence shown here is derived from an EMBL/GenBank/DDBJ whole genome shotgun (WGS) entry which is preliminary data.</text>
</comment>
<evidence type="ECO:0000256" key="3">
    <source>
        <dbReference type="PROSITE-ProRule" id="PRU00176"/>
    </source>
</evidence>
<evidence type="ECO:0000256" key="1">
    <source>
        <dbReference type="ARBA" id="ARBA00022737"/>
    </source>
</evidence>
<evidence type="ECO:0000256" key="2">
    <source>
        <dbReference type="ARBA" id="ARBA00022884"/>
    </source>
</evidence>
<evidence type="ECO:0000313" key="7">
    <source>
        <dbReference type="Proteomes" id="UP000192578"/>
    </source>
</evidence>
<dbReference type="GO" id="GO:0006417">
    <property type="term" value="P:regulation of translation"/>
    <property type="evidence" value="ECO:0007669"/>
    <property type="project" value="TreeGrafter"/>
</dbReference>
<feature type="region of interest" description="Disordered" evidence="4">
    <location>
        <begin position="1"/>
        <end position="22"/>
    </location>
</feature>
<feature type="region of interest" description="Disordered" evidence="4">
    <location>
        <begin position="340"/>
        <end position="398"/>
    </location>
</feature>
<dbReference type="SUPFAM" id="SSF54928">
    <property type="entry name" value="RNA-binding domain, RBD"/>
    <property type="match status" value="2"/>
</dbReference>
<dbReference type="SMART" id="SM00360">
    <property type="entry name" value="RRM"/>
    <property type="match status" value="2"/>
</dbReference>
<dbReference type="Pfam" id="PF00076">
    <property type="entry name" value="RRM_1"/>
    <property type="match status" value="2"/>
</dbReference>
<keyword evidence="7" id="KW-1185">Reference proteome</keyword>
<feature type="domain" description="RRM" evidence="5">
    <location>
        <begin position="119"/>
        <end position="197"/>
    </location>
</feature>
<reference evidence="7" key="1">
    <citation type="submission" date="2017-01" db="EMBL/GenBank/DDBJ databases">
        <title>Comparative genomics of anhydrobiosis in the tardigrade Hypsibius dujardini.</title>
        <authorList>
            <person name="Yoshida Y."/>
            <person name="Koutsovoulos G."/>
            <person name="Laetsch D."/>
            <person name="Stevens L."/>
            <person name="Kumar S."/>
            <person name="Horikawa D."/>
            <person name="Ishino K."/>
            <person name="Komine S."/>
            <person name="Tomita M."/>
            <person name="Blaxter M."/>
            <person name="Arakawa K."/>
        </authorList>
    </citation>
    <scope>NUCLEOTIDE SEQUENCE [LARGE SCALE GENOMIC DNA]</scope>
    <source>
        <strain evidence="7">Z151</strain>
    </source>
</reference>
<dbReference type="Proteomes" id="UP000192578">
    <property type="component" value="Unassembled WGS sequence"/>
</dbReference>
<gene>
    <name evidence="6" type="ORF">BV898_02949</name>
</gene>
<dbReference type="PANTHER" id="PTHR48032">
    <property type="entry name" value="RNA-BINDING PROTEIN MUSASHI HOMOLOG RBP6"/>
    <property type="match status" value="1"/>
</dbReference>
<dbReference type="OrthoDB" id="1875751at2759"/>
<feature type="compositionally biased region" description="Gly residues" evidence="4">
    <location>
        <begin position="367"/>
        <end position="391"/>
    </location>
</feature>
<dbReference type="Gene3D" id="3.30.70.330">
    <property type="match status" value="2"/>
</dbReference>
<evidence type="ECO:0000259" key="5">
    <source>
        <dbReference type="PROSITE" id="PS50102"/>
    </source>
</evidence>
<dbReference type="InterPro" id="IPR012677">
    <property type="entry name" value="Nucleotide-bd_a/b_plait_sf"/>
</dbReference>
<evidence type="ECO:0000313" key="6">
    <source>
        <dbReference type="EMBL" id="OQV23216.1"/>
    </source>
</evidence>
<dbReference type="GO" id="GO:0003729">
    <property type="term" value="F:mRNA binding"/>
    <property type="evidence" value="ECO:0007669"/>
    <property type="project" value="TreeGrafter"/>
</dbReference>
<sequence length="398" mass="41013">MSASPPNGTSNGAAKEDPLDLDAANLEPIDKRKMFVGGLSLDTEEDDLKDHFAQYGTVMHCVVKRDPMNGRSRCFGFVTFTSSSAIKKVHEISSHMIKGRRIDPKPAEPRQNDGSDGIMKVFVGGLDSQMDDDDLKAYFEKFGTVLKLEWPRDRMRNNQKKNFAFVEFDNERVVNDVVRNAKQEIGGRMCDVRKAIPPAQKTQQQAGMGGGMGMGMGMGGGGGGNMDRNSGWGDFGGGGQGGFGGGGFGNPYADPYAAAYGGFGAEQMAAYYAAQGYDPSAFFADPSSMAAYYGGAGGYDFGGAAGYDYTGGFAAAAAAAGYAGYGGGMGGGDGMRGAMRGAMRGSSGGDSNTSPRGGSFGGVQKSGFGGSSGGSSSAGGRGGSGGGGTRGGYHPYRR</sequence>
<name>A0A1W0X6N3_HYPEX</name>
<evidence type="ECO:0000256" key="4">
    <source>
        <dbReference type="SAM" id="MobiDB-lite"/>
    </source>
</evidence>
<organism evidence="6 7">
    <name type="scientific">Hypsibius exemplaris</name>
    <name type="common">Freshwater tardigrade</name>
    <dbReference type="NCBI Taxonomy" id="2072580"/>
    <lineage>
        <taxon>Eukaryota</taxon>
        <taxon>Metazoa</taxon>
        <taxon>Ecdysozoa</taxon>
        <taxon>Tardigrada</taxon>
        <taxon>Eutardigrada</taxon>
        <taxon>Parachela</taxon>
        <taxon>Hypsibioidea</taxon>
        <taxon>Hypsibiidae</taxon>
        <taxon>Hypsibius</taxon>
    </lineage>
</organism>
<accession>A0A1W0X6N3</accession>
<feature type="domain" description="RRM" evidence="5">
    <location>
        <begin position="32"/>
        <end position="109"/>
    </location>
</feature>
<dbReference type="PROSITE" id="PS50102">
    <property type="entry name" value="RRM"/>
    <property type="match status" value="2"/>
</dbReference>
<feature type="compositionally biased region" description="Polar residues" evidence="4">
    <location>
        <begin position="1"/>
        <end position="12"/>
    </location>
</feature>
<protein>
    <submittedName>
        <fullName evidence="6">RNA-binding protein squid</fullName>
    </submittedName>
</protein>
<dbReference type="PANTHER" id="PTHR48032:SF6">
    <property type="entry name" value="RNA-BINDING (RRM_RBD_RNP MOTIFS) FAMILY PROTEIN"/>
    <property type="match status" value="1"/>
</dbReference>